<feature type="compositionally biased region" description="Polar residues" evidence="1">
    <location>
        <begin position="1"/>
        <end position="39"/>
    </location>
</feature>
<dbReference type="Proteomes" id="UP000239156">
    <property type="component" value="Unassembled WGS sequence"/>
</dbReference>
<organism evidence="2 3">
    <name type="scientific">Puccinia striiformis</name>
    <dbReference type="NCBI Taxonomy" id="27350"/>
    <lineage>
        <taxon>Eukaryota</taxon>
        <taxon>Fungi</taxon>
        <taxon>Dikarya</taxon>
        <taxon>Basidiomycota</taxon>
        <taxon>Pucciniomycotina</taxon>
        <taxon>Pucciniomycetes</taxon>
        <taxon>Pucciniales</taxon>
        <taxon>Pucciniaceae</taxon>
        <taxon>Puccinia</taxon>
    </lineage>
</organism>
<gene>
    <name evidence="2" type="ORF">PSTT_14941</name>
</gene>
<dbReference type="AlphaFoldDB" id="A0A2S4UK88"/>
<proteinExistence type="predicted"/>
<sequence length="147" mass="16457">MSSATHTPDNMDKQASPNLTNGDSDSKQHSPATPPSNGLSDKYQEYDPFEMPSHTLWSSILNKSSYHPAAYESPINPAEFIEFTTPFLSEQFLLKLKEHFDGLAQSKLGLDYTLCHHNLAILERILNGLQELNNATGDDNQNKAQMY</sequence>
<accession>A0A2S4UK88</accession>
<evidence type="ECO:0000313" key="2">
    <source>
        <dbReference type="EMBL" id="POV97621.1"/>
    </source>
</evidence>
<protein>
    <submittedName>
        <fullName evidence="2">Uncharacterized protein</fullName>
    </submittedName>
</protein>
<evidence type="ECO:0000313" key="3">
    <source>
        <dbReference type="Proteomes" id="UP000239156"/>
    </source>
</evidence>
<comment type="caution">
    <text evidence="2">The sequence shown here is derived from an EMBL/GenBank/DDBJ whole genome shotgun (WGS) entry which is preliminary data.</text>
</comment>
<dbReference type="EMBL" id="PKSL01000254">
    <property type="protein sequence ID" value="POV97621.1"/>
    <property type="molecule type" value="Genomic_DNA"/>
</dbReference>
<feature type="region of interest" description="Disordered" evidence="1">
    <location>
        <begin position="1"/>
        <end position="46"/>
    </location>
</feature>
<dbReference type="VEuPathDB" id="FungiDB:PSTT_14941"/>
<evidence type="ECO:0000256" key="1">
    <source>
        <dbReference type="SAM" id="MobiDB-lite"/>
    </source>
</evidence>
<keyword evidence="3" id="KW-1185">Reference proteome</keyword>
<name>A0A2S4UK88_9BASI</name>
<dbReference type="VEuPathDB" id="FungiDB:PSHT_09754"/>
<reference evidence="2" key="1">
    <citation type="submission" date="2017-12" db="EMBL/GenBank/DDBJ databases">
        <title>Gene loss provides genomic basis for host adaptation in cereal stripe rust fungi.</title>
        <authorList>
            <person name="Xia C."/>
        </authorList>
    </citation>
    <scope>NUCLEOTIDE SEQUENCE [LARGE SCALE GENOMIC DNA]</scope>
    <source>
        <strain evidence="2">93-210</strain>
    </source>
</reference>